<feature type="region of interest" description="Disordered" evidence="1">
    <location>
        <begin position="1"/>
        <end position="31"/>
    </location>
</feature>
<proteinExistence type="predicted"/>
<sequence length="167" mass="18293">MLSLFRCPSLRFPSKPNPRVPREISKPQNLGVYSEPWWRGIQYSPVSQVMSGAKVTNSSSLERPHGDSESSEGQSLSNNGLNEEDDDATKESQPPAPNQSGNYGQEHQGLQHASSSVPPVHDDCLTQTPHLELVGHTVACAPNPYQDTYYGGMMAAYAHQQMVCPLD</sequence>
<evidence type="ECO:0000313" key="3">
    <source>
        <dbReference type="Proteomes" id="UP001359559"/>
    </source>
</evidence>
<keyword evidence="3" id="KW-1185">Reference proteome</keyword>
<feature type="compositionally biased region" description="Polar residues" evidence="1">
    <location>
        <begin position="51"/>
        <end position="61"/>
    </location>
</feature>
<dbReference type="AlphaFoldDB" id="A0AAN9JKH5"/>
<comment type="caution">
    <text evidence="2">The sequence shown here is derived from an EMBL/GenBank/DDBJ whole genome shotgun (WGS) entry which is preliminary data.</text>
</comment>
<name>A0AAN9JKH5_CLITE</name>
<feature type="compositionally biased region" description="Polar residues" evidence="1">
    <location>
        <begin position="71"/>
        <end position="81"/>
    </location>
</feature>
<dbReference type="EMBL" id="JAYKXN010000003">
    <property type="protein sequence ID" value="KAK7299876.1"/>
    <property type="molecule type" value="Genomic_DNA"/>
</dbReference>
<evidence type="ECO:0000313" key="2">
    <source>
        <dbReference type="EMBL" id="KAK7299876.1"/>
    </source>
</evidence>
<dbReference type="Proteomes" id="UP001359559">
    <property type="component" value="Unassembled WGS sequence"/>
</dbReference>
<protein>
    <submittedName>
        <fullName evidence="2">Uncharacterized protein</fullName>
    </submittedName>
</protein>
<reference evidence="2 3" key="1">
    <citation type="submission" date="2024-01" db="EMBL/GenBank/DDBJ databases">
        <title>The genomes of 5 underutilized Papilionoideae crops provide insights into root nodulation and disease resistance.</title>
        <authorList>
            <person name="Yuan L."/>
        </authorList>
    </citation>
    <scope>NUCLEOTIDE SEQUENCE [LARGE SCALE GENOMIC DNA]</scope>
    <source>
        <strain evidence="2">LY-2023</strain>
        <tissue evidence="2">Leaf</tissue>
    </source>
</reference>
<evidence type="ECO:0000256" key="1">
    <source>
        <dbReference type="SAM" id="MobiDB-lite"/>
    </source>
</evidence>
<feature type="region of interest" description="Disordered" evidence="1">
    <location>
        <begin position="51"/>
        <end position="124"/>
    </location>
</feature>
<accession>A0AAN9JKH5</accession>
<organism evidence="2 3">
    <name type="scientific">Clitoria ternatea</name>
    <name type="common">Butterfly pea</name>
    <dbReference type="NCBI Taxonomy" id="43366"/>
    <lineage>
        <taxon>Eukaryota</taxon>
        <taxon>Viridiplantae</taxon>
        <taxon>Streptophyta</taxon>
        <taxon>Embryophyta</taxon>
        <taxon>Tracheophyta</taxon>
        <taxon>Spermatophyta</taxon>
        <taxon>Magnoliopsida</taxon>
        <taxon>eudicotyledons</taxon>
        <taxon>Gunneridae</taxon>
        <taxon>Pentapetalae</taxon>
        <taxon>rosids</taxon>
        <taxon>fabids</taxon>
        <taxon>Fabales</taxon>
        <taxon>Fabaceae</taxon>
        <taxon>Papilionoideae</taxon>
        <taxon>50 kb inversion clade</taxon>
        <taxon>NPAAA clade</taxon>
        <taxon>indigoferoid/millettioid clade</taxon>
        <taxon>Phaseoleae</taxon>
        <taxon>Clitoria</taxon>
    </lineage>
</organism>
<gene>
    <name evidence="2" type="ORF">RJT34_10704</name>
</gene>